<evidence type="ECO:0000313" key="18">
    <source>
        <dbReference type="EMBL" id="KAF7400778.1"/>
    </source>
</evidence>
<dbReference type="GO" id="GO:0090374">
    <property type="term" value="P:oligopeptide export from mitochondrion"/>
    <property type="evidence" value="ECO:0007669"/>
    <property type="project" value="TreeGrafter"/>
</dbReference>
<keyword evidence="5 15" id="KW-0812">Transmembrane</keyword>
<name>A0A834K5U4_VESVU</name>
<dbReference type="GO" id="GO:0016887">
    <property type="term" value="F:ATP hydrolysis activity"/>
    <property type="evidence" value="ECO:0007669"/>
    <property type="project" value="InterPro"/>
</dbReference>
<dbReference type="GO" id="GO:0005524">
    <property type="term" value="F:ATP binding"/>
    <property type="evidence" value="ECO:0007669"/>
    <property type="project" value="UniProtKB-KW"/>
</dbReference>
<keyword evidence="12" id="KW-0325">Glycoprotein</keyword>
<dbReference type="EMBL" id="JACSEA010000005">
    <property type="protein sequence ID" value="KAF7400778.1"/>
    <property type="molecule type" value="Genomic_DNA"/>
</dbReference>
<keyword evidence="8" id="KW-0067">ATP-binding</keyword>
<feature type="transmembrane region" description="Helical" evidence="15">
    <location>
        <begin position="752"/>
        <end position="780"/>
    </location>
</feature>
<comment type="similarity">
    <text evidence="2">Belongs to the ABC transporter superfamily. ABCB family. Multidrug resistance exporter (TC 3.A.1.201) subfamily.</text>
</comment>
<evidence type="ECO:0000313" key="19">
    <source>
        <dbReference type="Proteomes" id="UP000614350"/>
    </source>
</evidence>
<dbReference type="EC" id="7.6.2.2" evidence="3"/>
<evidence type="ECO:0000256" key="13">
    <source>
        <dbReference type="ARBA" id="ARBA00034018"/>
    </source>
</evidence>
<dbReference type="Proteomes" id="UP000614350">
    <property type="component" value="Unassembled WGS sequence"/>
</dbReference>
<gene>
    <name evidence="18" type="ORF">HZH66_005962</name>
</gene>
<dbReference type="PANTHER" id="PTHR43394:SF27">
    <property type="entry name" value="ATP-DEPENDENT TRANSLOCASE ABCB1-LIKE"/>
    <property type="match status" value="1"/>
</dbReference>
<evidence type="ECO:0000256" key="7">
    <source>
        <dbReference type="ARBA" id="ARBA00022741"/>
    </source>
</evidence>
<feature type="region of interest" description="Disordered" evidence="14">
    <location>
        <begin position="1"/>
        <end position="25"/>
    </location>
</feature>
<organism evidence="18 19">
    <name type="scientific">Vespula vulgaris</name>
    <name type="common">Yellow jacket</name>
    <name type="synonym">Wasp</name>
    <dbReference type="NCBI Taxonomy" id="7454"/>
    <lineage>
        <taxon>Eukaryota</taxon>
        <taxon>Metazoa</taxon>
        <taxon>Ecdysozoa</taxon>
        <taxon>Arthropoda</taxon>
        <taxon>Hexapoda</taxon>
        <taxon>Insecta</taxon>
        <taxon>Pterygota</taxon>
        <taxon>Neoptera</taxon>
        <taxon>Endopterygota</taxon>
        <taxon>Hymenoptera</taxon>
        <taxon>Apocrita</taxon>
        <taxon>Aculeata</taxon>
        <taxon>Vespoidea</taxon>
        <taxon>Vespidae</taxon>
        <taxon>Vespinae</taxon>
        <taxon>Vespula</taxon>
    </lineage>
</organism>
<keyword evidence="11 15" id="KW-0472">Membrane</keyword>
<dbReference type="InterPro" id="IPR011527">
    <property type="entry name" value="ABC1_TM_dom"/>
</dbReference>
<feature type="transmembrane region" description="Helical" evidence="15">
    <location>
        <begin position="876"/>
        <end position="896"/>
    </location>
</feature>
<evidence type="ECO:0000256" key="10">
    <source>
        <dbReference type="ARBA" id="ARBA00022989"/>
    </source>
</evidence>
<dbReference type="InterPro" id="IPR003439">
    <property type="entry name" value="ABC_transporter-like_ATP-bd"/>
</dbReference>
<feature type="transmembrane region" description="Helical" evidence="15">
    <location>
        <begin position="254"/>
        <end position="271"/>
    </location>
</feature>
<evidence type="ECO:0000256" key="15">
    <source>
        <dbReference type="SAM" id="Phobius"/>
    </source>
</evidence>
<evidence type="ECO:0000256" key="5">
    <source>
        <dbReference type="ARBA" id="ARBA00022692"/>
    </source>
</evidence>
<evidence type="ECO:0000256" key="12">
    <source>
        <dbReference type="ARBA" id="ARBA00023180"/>
    </source>
</evidence>
<evidence type="ECO:0000256" key="8">
    <source>
        <dbReference type="ARBA" id="ARBA00022840"/>
    </source>
</evidence>
<keyword evidence="10 15" id="KW-1133">Transmembrane helix</keyword>
<evidence type="ECO:0000259" key="17">
    <source>
        <dbReference type="PROSITE" id="PS50929"/>
    </source>
</evidence>
<evidence type="ECO:0000256" key="1">
    <source>
        <dbReference type="ARBA" id="ARBA00004141"/>
    </source>
</evidence>
<dbReference type="InterPro" id="IPR036640">
    <property type="entry name" value="ABC1_TM_sf"/>
</dbReference>
<evidence type="ECO:0000256" key="2">
    <source>
        <dbReference type="ARBA" id="ARBA00007577"/>
    </source>
</evidence>
<evidence type="ECO:0000256" key="11">
    <source>
        <dbReference type="ARBA" id="ARBA00023136"/>
    </source>
</evidence>
<dbReference type="PROSITE" id="PS50893">
    <property type="entry name" value="ABC_TRANSPORTER_2"/>
    <property type="match status" value="2"/>
</dbReference>
<evidence type="ECO:0000256" key="14">
    <source>
        <dbReference type="SAM" id="MobiDB-lite"/>
    </source>
</evidence>
<proteinExistence type="inferred from homology"/>
<dbReference type="InterPro" id="IPR017871">
    <property type="entry name" value="ABC_transporter-like_CS"/>
</dbReference>
<dbReference type="GO" id="GO:0015421">
    <property type="term" value="F:ABC-type oligopeptide transporter activity"/>
    <property type="evidence" value="ECO:0007669"/>
    <property type="project" value="TreeGrafter"/>
</dbReference>
<evidence type="ECO:0000256" key="4">
    <source>
        <dbReference type="ARBA" id="ARBA00022448"/>
    </source>
</evidence>
<dbReference type="GO" id="GO:0008559">
    <property type="term" value="F:ABC-type xenobiotic transporter activity"/>
    <property type="evidence" value="ECO:0007669"/>
    <property type="project" value="UniProtKB-EC"/>
</dbReference>
<dbReference type="CDD" id="cd18578">
    <property type="entry name" value="ABC_6TM_Pgp_ABCB1_D2_like"/>
    <property type="match status" value="1"/>
</dbReference>
<evidence type="ECO:0000259" key="16">
    <source>
        <dbReference type="PROSITE" id="PS50893"/>
    </source>
</evidence>
<dbReference type="GO" id="GO:0017085">
    <property type="term" value="P:response to insecticide"/>
    <property type="evidence" value="ECO:0007669"/>
    <property type="project" value="UniProtKB-ARBA"/>
</dbReference>
<dbReference type="SUPFAM" id="SSF90123">
    <property type="entry name" value="ABC transporter transmembrane region"/>
    <property type="match status" value="2"/>
</dbReference>
<dbReference type="InterPro" id="IPR027417">
    <property type="entry name" value="P-loop_NTPase"/>
</dbReference>
<dbReference type="PROSITE" id="PS50929">
    <property type="entry name" value="ABC_TM1F"/>
    <property type="match status" value="2"/>
</dbReference>
<protein>
    <recommendedName>
        <fullName evidence="3">ABC-type xenobiotic transporter</fullName>
        <ecNumber evidence="3">7.6.2.2</ecNumber>
    </recommendedName>
</protein>
<dbReference type="CDD" id="cd18577">
    <property type="entry name" value="ABC_6TM_Pgp_ABCB1_D1_like"/>
    <property type="match status" value="1"/>
</dbReference>
<dbReference type="SMART" id="SM00382">
    <property type="entry name" value="AAA"/>
    <property type="match status" value="2"/>
</dbReference>
<reference evidence="18" key="1">
    <citation type="journal article" date="2020" name="G3 (Bethesda)">
        <title>High-Quality Assemblies for Three Invasive Social Wasps from the &lt;i&gt;Vespula&lt;/i&gt; Genus.</title>
        <authorList>
            <person name="Harrop T.W.R."/>
            <person name="Guhlin J."/>
            <person name="McLaughlin G.M."/>
            <person name="Permina E."/>
            <person name="Stockwell P."/>
            <person name="Gilligan J."/>
            <person name="Le Lec M.F."/>
            <person name="Gruber M.A.M."/>
            <person name="Quinn O."/>
            <person name="Lovegrove M."/>
            <person name="Duncan E.J."/>
            <person name="Remnant E.J."/>
            <person name="Van Eeckhoven J."/>
            <person name="Graham B."/>
            <person name="Knapp R.A."/>
            <person name="Langford K.W."/>
            <person name="Kronenberg Z."/>
            <person name="Press M.O."/>
            <person name="Eacker S.M."/>
            <person name="Wilson-Rankin E.E."/>
            <person name="Purcell J."/>
            <person name="Lester P.J."/>
            <person name="Dearden P.K."/>
        </authorList>
    </citation>
    <scope>NUCLEOTIDE SEQUENCE</scope>
    <source>
        <strain evidence="18">Marl-1</strain>
    </source>
</reference>
<dbReference type="InterPro" id="IPR003593">
    <property type="entry name" value="AAA+_ATPase"/>
</dbReference>
<keyword evidence="6" id="KW-0677">Repeat</keyword>
<dbReference type="PANTHER" id="PTHR43394">
    <property type="entry name" value="ATP-DEPENDENT PERMEASE MDL1, MITOCHONDRIAL"/>
    <property type="match status" value="1"/>
</dbReference>
<dbReference type="GO" id="GO:0097254">
    <property type="term" value="P:renal tubular secretion"/>
    <property type="evidence" value="ECO:0007669"/>
    <property type="project" value="UniProtKB-ARBA"/>
</dbReference>
<feature type="domain" description="ABC transmembrane type-1" evidence="17">
    <location>
        <begin position="80"/>
        <end position="400"/>
    </location>
</feature>
<accession>A0A834K5U4</accession>
<dbReference type="CDD" id="cd03249">
    <property type="entry name" value="ABC_MTABC3_MDL1_MDL2"/>
    <property type="match status" value="2"/>
</dbReference>
<comment type="subcellular location">
    <subcellularLocation>
        <location evidence="1">Membrane</location>
        <topology evidence="1">Multi-pass membrane protein</topology>
    </subcellularLocation>
</comment>
<evidence type="ECO:0000256" key="6">
    <source>
        <dbReference type="ARBA" id="ARBA00022737"/>
    </source>
</evidence>
<comment type="catalytic activity">
    <reaction evidence="13">
        <text>ATP + H2O + xenobioticSide 1 = ADP + phosphate + xenobioticSide 2.</text>
        <dbReference type="EC" id="7.6.2.2"/>
    </reaction>
</comment>
<feature type="transmembrane region" description="Helical" evidence="15">
    <location>
        <begin position="150"/>
        <end position="178"/>
    </location>
</feature>
<dbReference type="FunFam" id="3.40.50.300:FF:000302">
    <property type="entry name" value="ATP-binding cassette subfamily B member 5"/>
    <property type="match status" value="1"/>
</dbReference>
<keyword evidence="7" id="KW-0547">Nucleotide-binding</keyword>
<feature type="domain" description="ABC transporter" evidence="16">
    <location>
        <begin position="1054"/>
        <end position="1292"/>
    </location>
</feature>
<dbReference type="FunFam" id="3.40.50.300:FF:000479">
    <property type="entry name" value="Multidrug resistance protein 1A"/>
    <property type="match status" value="1"/>
</dbReference>
<feature type="transmembrane region" description="Helical" evidence="15">
    <location>
        <begin position="334"/>
        <end position="355"/>
    </location>
</feature>
<feature type="transmembrane region" description="Helical" evidence="15">
    <location>
        <begin position="76"/>
        <end position="98"/>
    </location>
</feature>
<sequence>MEPPKTHRPEKILSRYTQRDTEKDKTETEYMLQQNGEPIEFVPPQTKEEEKPIQQTPSLPPVPYYRLFRFATVGELMLIFGGLIMGILTGLCIPISTIQYGEFTTLLVDRNMPNQTSTPTLILYWFGGGKVLGQNATDEEKMDALYDDSVAFGVSCAALSSLQFIFAIFTVDLLNVAAFRQIARVRKMFLRAVLRQDMSWYDTNTSTNFASRITEDLDKMKDGIGEKLGIFTYLMVSFISSIIISFIYGWKLTLVVLSCAPIIVIATAVVAKVQSSLTALELAAYGQAGSVAEEVLGAIRTVIAFNGEQKEVDRYAEKLLPAEKTGIKRGMWSGVGGGVMWFIIYLSYALAFWYGVQLILEDRPKEYKEYTPAVLVIVFFGVLAGAQNMGLTSPHLEAFAVARGSAAAVFQVLDRVPSIDSLSKEGQKLKSVSGDIEFKDVHFRYPARRDIQVLQGLNLKIRHGETVALVGGSGCGKSTCLQLIQRLYDPLQGQVYLDGVDISKLNVQWLRSYIGVVGQEPVLFDTTIRENIRYGNDSVTEEEMIKAAKEANAHDFISKLPEGYDSPVGERGSQLSGGQKQRIAIARALVRRPAILLLDEATSALDLHSEATVQRALDAASKGRTTVIVTHRLSTITNADRIVFIKDGKVVEEGTHEELLALGKHYHGLVAADASAAAKAKATASAAKTVTAAKPKTQKAPLKRQFSTLSMHSHRLSLAGGSDAGSDAGLEEHEKPYDAPMSRILGLNKTEWPFNFIGCLAAGTVGASFPAFAVLFGQVYYVLGLQDEDEIRRETVNFSVLFIIVGVVTGIGTFLQMYMFGLSGVRMTTRIRKMTFGAMLKQEMGWYDEEQNSVGALCARLSSDAGAVQGATGSRIGAILQALSTLVLGIGLSIIMSGQGLQEKKKMEAATRIAIEAISNIRTVASLGKETAFFNRYCVELDHVAQATRTRNRLRGLVFSCGQTTPYFGYALSLYYGGYLVAREGLSYQDVIKVSEALIFGSWMLGQALAFAPNFNTAKISAGRIFRLLDRVPEISSPPGSEGKDLDWKAEGLIQFSKVEFHYPTRSEMQILRGLNLIVKPGQMVALVGQSGCGKSTCIQLLQRLYDPISGTITMDRRDISSVSLASLRSQLGVVGQEPVLFDRTIAENIAYGDNYRRVPMDEIMEAAKKSNIHSFVSSLPLGYDTRLGSKGTQLSGGQKQRIAIARALVRNPRILLLDEATSALDTQSEKVVQAALDKAMEGRTCITIAHRLATVRNADVICVLEKGTVAEMGTHDDLIAADGLYAHLHNLQEAAME</sequence>
<feature type="domain" description="ABC transporter" evidence="16">
    <location>
        <begin position="436"/>
        <end position="672"/>
    </location>
</feature>
<dbReference type="GO" id="GO:0005743">
    <property type="term" value="C:mitochondrial inner membrane"/>
    <property type="evidence" value="ECO:0007669"/>
    <property type="project" value="TreeGrafter"/>
</dbReference>
<dbReference type="Pfam" id="PF00005">
    <property type="entry name" value="ABC_tran"/>
    <property type="match status" value="2"/>
</dbReference>
<feature type="domain" description="ABC transmembrane type-1" evidence="17">
    <location>
        <begin position="756"/>
        <end position="1017"/>
    </location>
</feature>
<dbReference type="Gene3D" id="3.40.50.300">
    <property type="entry name" value="P-loop containing nucleotide triphosphate hydrolases"/>
    <property type="match status" value="2"/>
</dbReference>
<dbReference type="PROSITE" id="PS00211">
    <property type="entry name" value="ABC_TRANSPORTER_1"/>
    <property type="match status" value="2"/>
</dbReference>
<dbReference type="SUPFAM" id="SSF52540">
    <property type="entry name" value="P-loop containing nucleoside triphosphate hydrolases"/>
    <property type="match status" value="2"/>
</dbReference>
<keyword evidence="9" id="KW-1278">Translocase</keyword>
<evidence type="ECO:0000256" key="3">
    <source>
        <dbReference type="ARBA" id="ARBA00012191"/>
    </source>
</evidence>
<evidence type="ECO:0000256" key="9">
    <source>
        <dbReference type="ARBA" id="ARBA00022967"/>
    </source>
</evidence>
<dbReference type="InterPro" id="IPR039421">
    <property type="entry name" value="Type_1_exporter"/>
</dbReference>
<dbReference type="FunFam" id="1.20.1560.10:FF:000018">
    <property type="entry name" value="ATP-binding cassette subfamily B member 11"/>
    <property type="match status" value="1"/>
</dbReference>
<keyword evidence="19" id="KW-1185">Reference proteome</keyword>
<dbReference type="Pfam" id="PF00664">
    <property type="entry name" value="ABC_membrane"/>
    <property type="match status" value="3"/>
</dbReference>
<comment type="caution">
    <text evidence="18">The sequence shown here is derived from an EMBL/GenBank/DDBJ whole genome shotgun (WGS) entry which is preliminary data.</text>
</comment>
<feature type="transmembrane region" description="Helical" evidence="15">
    <location>
        <begin position="228"/>
        <end position="248"/>
    </location>
</feature>
<keyword evidence="4" id="KW-0813">Transport</keyword>
<dbReference type="Gene3D" id="1.20.1560.10">
    <property type="entry name" value="ABC transporter type 1, transmembrane domain"/>
    <property type="match status" value="1"/>
</dbReference>
<feature type="transmembrane region" description="Helical" evidence="15">
    <location>
        <begin position="800"/>
        <end position="825"/>
    </location>
</feature>